<protein>
    <submittedName>
        <fullName evidence="1">Uncharacterized protein</fullName>
    </submittedName>
</protein>
<name>D6ZZW1_ANCN5</name>
<evidence type="ECO:0000313" key="1">
    <source>
        <dbReference type="EMBL" id="ADH87375.1"/>
    </source>
</evidence>
<sequence>MCSSNERPRRAAFHEPTGRLLINFDHQSGIGTLEEWETYVRFIQREVTRQRERQYQAAHPWHWRPEPEF</sequence>
<dbReference type="STRING" id="639283.Snov_0038"/>
<evidence type="ECO:0000313" key="2">
    <source>
        <dbReference type="Proteomes" id="UP000006633"/>
    </source>
</evidence>
<gene>
    <name evidence="1" type="ordered locus">Snov_0038</name>
</gene>
<organism evidence="1 2">
    <name type="scientific">Ancylobacter novellus (strain ATCC 8093 / DSM 506 / JCM 20403 / CCM 1077 / IAM 12100 / NBRC 12443 / NCIMB 10456)</name>
    <name type="common">Starkeya novella</name>
    <dbReference type="NCBI Taxonomy" id="639283"/>
    <lineage>
        <taxon>Bacteria</taxon>
        <taxon>Pseudomonadati</taxon>
        <taxon>Pseudomonadota</taxon>
        <taxon>Alphaproteobacteria</taxon>
        <taxon>Hyphomicrobiales</taxon>
        <taxon>Xanthobacteraceae</taxon>
        <taxon>Ancylobacter</taxon>
    </lineage>
</organism>
<dbReference type="AlphaFoldDB" id="D6ZZW1"/>
<dbReference type="HOGENOM" id="CLU_2773905_0_0_5"/>
<accession>D6ZZW1</accession>
<proteinExistence type="predicted"/>
<dbReference type="Proteomes" id="UP000006633">
    <property type="component" value="Chromosome"/>
</dbReference>
<dbReference type="RefSeq" id="WP_013164880.1">
    <property type="nucleotide sequence ID" value="NC_014217.1"/>
</dbReference>
<dbReference type="EMBL" id="CP002026">
    <property type="protein sequence ID" value="ADH87375.1"/>
    <property type="molecule type" value="Genomic_DNA"/>
</dbReference>
<reference evidence="1 2" key="1">
    <citation type="journal article" date="2012" name="Stand. Genomic Sci.">
        <title>Complete genome sequence of the facultatively chemolithoautotrophic and methylotrophic alpha Proteobacterium Starkeya novella type strain (ATCC 8093(T)).</title>
        <authorList>
            <person name="Kappler U."/>
            <person name="Davenport K."/>
            <person name="Beatson S."/>
            <person name="Lucas S."/>
            <person name="Lapidus A."/>
            <person name="Copeland A."/>
            <person name="Berry K.W."/>
            <person name="Glavina Del Rio T."/>
            <person name="Hammon N."/>
            <person name="Dalin E."/>
            <person name="Tice H."/>
            <person name="Pitluck S."/>
            <person name="Richardson P."/>
            <person name="Bruce D."/>
            <person name="Goodwin L.A."/>
            <person name="Han C."/>
            <person name="Tapia R."/>
            <person name="Detter J.C."/>
            <person name="Chang Y.J."/>
            <person name="Jeffries C.D."/>
            <person name="Land M."/>
            <person name="Hauser L."/>
            <person name="Kyrpides N.C."/>
            <person name="Goker M."/>
            <person name="Ivanova N."/>
            <person name="Klenk H.P."/>
            <person name="Woyke T."/>
        </authorList>
    </citation>
    <scope>NUCLEOTIDE SEQUENCE [LARGE SCALE GENOMIC DNA]</scope>
    <source>
        <strain evidence="2">ATCC 8093 / DSM 506 / JCM 20403 / CCM 1077 / IAM 12100 / NBRC 12443 / NCIMB 10456</strain>
    </source>
</reference>
<dbReference type="KEGG" id="sno:Snov_0038"/>
<keyword evidence="2" id="KW-1185">Reference proteome</keyword>